<sequence>MQGIYAITFVAFFLFIASVLVTVIFRSRSRKMDKLISGIELIAGWELNDEEKKAYVNHLFITEKGKNGGLFFVITLFMVLFFGLFIVFMEEGKWAMFLFFVGITAVIALFAFGMPYYYRFRNNRGDGYVLIGKKYAYVNGTFHNWDFPLSGLVKAKVIQKPFYGMLLHYYYYDRTLRNEEVLKIPASKNIDMKEITEKLKASNNYGCI</sequence>
<proteinExistence type="predicted"/>
<reference evidence="2" key="1">
    <citation type="submission" date="2019-08" db="EMBL/GenBank/DDBJ databases">
        <authorList>
            <person name="Kucharzyk K."/>
            <person name="Murdoch R.W."/>
            <person name="Higgins S."/>
            <person name="Loffler F."/>
        </authorList>
    </citation>
    <scope>NUCLEOTIDE SEQUENCE</scope>
</reference>
<accession>A0A645ATJ4</accession>
<dbReference type="AlphaFoldDB" id="A0A645ATJ4"/>
<evidence type="ECO:0000256" key="1">
    <source>
        <dbReference type="SAM" id="Phobius"/>
    </source>
</evidence>
<keyword evidence="1" id="KW-1133">Transmembrane helix</keyword>
<keyword evidence="1" id="KW-0472">Membrane</keyword>
<feature type="transmembrane region" description="Helical" evidence="1">
    <location>
        <begin position="6"/>
        <end position="25"/>
    </location>
</feature>
<comment type="caution">
    <text evidence="2">The sequence shown here is derived from an EMBL/GenBank/DDBJ whole genome shotgun (WGS) entry which is preliminary data.</text>
</comment>
<evidence type="ECO:0000313" key="2">
    <source>
        <dbReference type="EMBL" id="MPM56399.1"/>
    </source>
</evidence>
<keyword evidence="1" id="KW-0812">Transmembrane</keyword>
<feature type="transmembrane region" description="Helical" evidence="1">
    <location>
        <begin position="94"/>
        <end position="118"/>
    </location>
</feature>
<organism evidence="2">
    <name type="scientific">bioreactor metagenome</name>
    <dbReference type="NCBI Taxonomy" id="1076179"/>
    <lineage>
        <taxon>unclassified sequences</taxon>
        <taxon>metagenomes</taxon>
        <taxon>ecological metagenomes</taxon>
    </lineage>
</organism>
<protein>
    <submittedName>
        <fullName evidence="2">Uncharacterized protein</fullName>
    </submittedName>
</protein>
<gene>
    <name evidence="2" type="ORF">SDC9_103201</name>
</gene>
<dbReference type="EMBL" id="VSSQ01015739">
    <property type="protein sequence ID" value="MPM56399.1"/>
    <property type="molecule type" value="Genomic_DNA"/>
</dbReference>
<name>A0A645ATJ4_9ZZZZ</name>
<feature type="transmembrane region" description="Helical" evidence="1">
    <location>
        <begin position="69"/>
        <end position="88"/>
    </location>
</feature>